<organism evidence="1 2">
    <name type="scientific">Racocetra persica</name>
    <dbReference type="NCBI Taxonomy" id="160502"/>
    <lineage>
        <taxon>Eukaryota</taxon>
        <taxon>Fungi</taxon>
        <taxon>Fungi incertae sedis</taxon>
        <taxon>Mucoromycota</taxon>
        <taxon>Glomeromycotina</taxon>
        <taxon>Glomeromycetes</taxon>
        <taxon>Diversisporales</taxon>
        <taxon>Gigasporaceae</taxon>
        <taxon>Racocetra</taxon>
    </lineage>
</organism>
<proteinExistence type="predicted"/>
<reference evidence="1" key="1">
    <citation type="submission" date="2021-06" db="EMBL/GenBank/DDBJ databases">
        <authorList>
            <person name="Kallberg Y."/>
            <person name="Tangrot J."/>
            <person name="Rosling A."/>
        </authorList>
    </citation>
    <scope>NUCLEOTIDE SEQUENCE</scope>
    <source>
        <strain evidence="1">MA461A</strain>
    </source>
</reference>
<dbReference type="EMBL" id="CAJVQC010091803">
    <property type="protein sequence ID" value="CAG8826210.1"/>
    <property type="molecule type" value="Genomic_DNA"/>
</dbReference>
<name>A0ACA9S5R8_9GLOM</name>
<evidence type="ECO:0000313" key="2">
    <source>
        <dbReference type="Proteomes" id="UP000789920"/>
    </source>
</evidence>
<evidence type="ECO:0000313" key="1">
    <source>
        <dbReference type="EMBL" id="CAG8826210.1"/>
    </source>
</evidence>
<gene>
    <name evidence="1" type="ORF">RPERSI_LOCUS26681</name>
</gene>
<accession>A0ACA9S5R8</accession>
<protein>
    <submittedName>
        <fullName evidence="1">25755_t:CDS:1</fullName>
    </submittedName>
</protein>
<comment type="caution">
    <text evidence="1">The sequence shown here is derived from an EMBL/GenBank/DDBJ whole genome shotgun (WGS) entry which is preliminary data.</text>
</comment>
<keyword evidence="2" id="KW-1185">Reference proteome</keyword>
<sequence length="72" mass="8451">GVDENLYEQDLYIDSKVPVDNTENLDQEVNNIENLDDQEVPNYTESFDLDKDELNNFKLPANNEYDFLNFSD</sequence>
<feature type="non-terminal residue" evidence="1">
    <location>
        <position position="1"/>
    </location>
</feature>
<dbReference type="Proteomes" id="UP000789920">
    <property type="component" value="Unassembled WGS sequence"/>
</dbReference>